<evidence type="ECO:0000313" key="5">
    <source>
        <dbReference type="Proteomes" id="UP000267164"/>
    </source>
</evidence>
<evidence type="ECO:0000259" key="2">
    <source>
        <dbReference type="Pfam" id="PF13581"/>
    </source>
</evidence>
<reference evidence="4 5" key="1">
    <citation type="submission" date="2018-09" db="EMBL/GenBank/DDBJ databases">
        <title>Nocardia yunnanensis sp. nov., an actinomycete isolated from a soil sample.</title>
        <authorList>
            <person name="Zhang J."/>
        </authorList>
    </citation>
    <scope>NUCLEOTIDE SEQUENCE [LARGE SCALE GENOMIC DNA]</scope>
    <source>
        <strain evidence="4 5">CFHS0054</strain>
    </source>
</reference>
<dbReference type="EMBL" id="CP032568">
    <property type="protein sequence ID" value="AYF77702.1"/>
    <property type="molecule type" value="Genomic_DNA"/>
</dbReference>
<evidence type="ECO:0000259" key="3">
    <source>
        <dbReference type="Pfam" id="PF14417"/>
    </source>
</evidence>
<dbReference type="Proteomes" id="UP000267164">
    <property type="component" value="Chromosome"/>
</dbReference>
<dbReference type="Gene3D" id="3.30.565.10">
    <property type="entry name" value="Histidine kinase-like ATPase, C-terminal domain"/>
    <property type="match status" value="1"/>
</dbReference>
<dbReference type="InterPro" id="IPR047718">
    <property type="entry name" value="RsbA-like_anti_sig"/>
</dbReference>
<dbReference type="InterPro" id="IPR003594">
    <property type="entry name" value="HATPase_dom"/>
</dbReference>
<dbReference type="Pfam" id="PF13581">
    <property type="entry name" value="HATPase_c_2"/>
    <property type="match status" value="1"/>
</dbReference>
<name>A0A386ZIF9_9NOCA</name>
<proteinExistence type="predicted"/>
<dbReference type="PANTHER" id="PTHR35526:SF3">
    <property type="entry name" value="ANTI-SIGMA-F FACTOR RSBW"/>
    <property type="match status" value="1"/>
</dbReference>
<keyword evidence="1" id="KW-0723">Serine/threonine-protein kinase</keyword>
<dbReference type="AlphaFoldDB" id="A0A386ZIF9"/>
<evidence type="ECO:0000313" key="4">
    <source>
        <dbReference type="EMBL" id="AYF77702.1"/>
    </source>
</evidence>
<dbReference type="InterPro" id="IPR036890">
    <property type="entry name" value="HATPase_C_sf"/>
</dbReference>
<accession>A0A386ZIF9</accession>
<dbReference type="InterPro" id="IPR025847">
    <property type="entry name" value="MEDS_domain"/>
</dbReference>
<keyword evidence="4" id="KW-0808">Transferase</keyword>
<organism evidence="4 5">
    <name type="scientific">Nocardia yunnanensis</name>
    <dbReference type="NCBI Taxonomy" id="2382165"/>
    <lineage>
        <taxon>Bacteria</taxon>
        <taxon>Bacillati</taxon>
        <taxon>Actinomycetota</taxon>
        <taxon>Actinomycetes</taxon>
        <taxon>Mycobacteriales</taxon>
        <taxon>Nocardiaceae</taxon>
        <taxon>Nocardia</taxon>
    </lineage>
</organism>
<dbReference type="OrthoDB" id="4088450at2"/>
<feature type="domain" description="MEDS" evidence="3">
    <location>
        <begin position="11"/>
        <end position="154"/>
    </location>
</feature>
<dbReference type="SUPFAM" id="SSF55874">
    <property type="entry name" value="ATPase domain of HSP90 chaperone/DNA topoisomerase II/histidine kinase"/>
    <property type="match status" value="1"/>
</dbReference>
<dbReference type="KEGG" id="nyu:D7D52_32185"/>
<dbReference type="NCBIfam" id="NF041045">
    <property type="entry name" value="RsbA_anti_sig"/>
    <property type="match status" value="1"/>
</dbReference>
<dbReference type="InterPro" id="IPR050267">
    <property type="entry name" value="Anti-sigma-factor_SerPK"/>
</dbReference>
<dbReference type="PANTHER" id="PTHR35526">
    <property type="entry name" value="ANTI-SIGMA-F FACTOR RSBW-RELATED"/>
    <property type="match status" value="1"/>
</dbReference>
<dbReference type="CDD" id="cd16936">
    <property type="entry name" value="HATPase_RsbW-like"/>
    <property type="match status" value="1"/>
</dbReference>
<dbReference type="GO" id="GO:0004674">
    <property type="term" value="F:protein serine/threonine kinase activity"/>
    <property type="evidence" value="ECO:0007669"/>
    <property type="project" value="UniProtKB-KW"/>
</dbReference>
<evidence type="ECO:0000256" key="1">
    <source>
        <dbReference type="ARBA" id="ARBA00022527"/>
    </source>
</evidence>
<keyword evidence="4" id="KW-0418">Kinase</keyword>
<feature type="domain" description="Histidine kinase/HSP90-like ATPase" evidence="2">
    <location>
        <begin position="192"/>
        <end position="305"/>
    </location>
</feature>
<dbReference type="Pfam" id="PF14417">
    <property type="entry name" value="MEDS"/>
    <property type="match status" value="1"/>
</dbReference>
<sequence>MGAITDRVCAHQAFLYEGREEYLAGTLGFIRAGLERGEPVAVSVPTDNLLLLREALGSDADAVRLLDMTVEGRNPGQIIPGFLHAFADAYPDGPVRMIGEPVWAARSALEYPACVQHEALVNAAFRGREVAMLCPYNLRELPAHAIRDARATHPTVLDARGEYDSGSYDPERMLDRYNPPLPDPPATAETFAFDAALLSRARHTVAQYATGSGMSGDRVLDLELIVGETTANSVVHGGGRGVLAYWLENSQLCVQIRDAGHFDNPLAGRLPAGTWTAGGRGLLMVNQFAELVRLHTGPSGTTLRIHVSLT</sequence>
<protein>
    <submittedName>
        <fullName evidence="4">Sensor histidine kinase</fullName>
    </submittedName>
</protein>
<keyword evidence="5" id="KW-1185">Reference proteome</keyword>
<dbReference type="RefSeq" id="WP_120742427.1">
    <property type="nucleotide sequence ID" value="NZ_CP032568.1"/>
</dbReference>
<gene>
    <name evidence="4" type="ORF">D7D52_32185</name>
</gene>